<dbReference type="FunFam" id="3.90.215.10:FF:000001">
    <property type="entry name" value="Tenascin isoform 1"/>
    <property type="match status" value="1"/>
</dbReference>
<dbReference type="GO" id="GO:0030246">
    <property type="term" value="F:carbohydrate binding"/>
    <property type="evidence" value="ECO:0007669"/>
    <property type="project" value="UniProtKB-ARBA"/>
</dbReference>
<evidence type="ECO:0000256" key="2">
    <source>
        <dbReference type="ARBA" id="ARBA00053344"/>
    </source>
</evidence>
<evidence type="ECO:0000256" key="1">
    <source>
        <dbReference type="ARBA" id="ARBA00023157"/>
    </source>
</evidence>
<evidence type="ECO:0000259" key="5">
    <source>
        <dbReference type="PROSITE" id="PS51406"/>
    </source>
</evidence>
<gene>
    <name evidence="6" type="ORF">RR48_14082</name>
</gene>
<organism evidence="6 7">
    <name type="scientific">Papilio machaon</name>
    <name type="common">Old World swallowtail butterfly</name>
    <dbReference type="NCBI Taxonomy" id="76193"/>
    <lineage>
        <taxon>Eukaryota</taxon>
        <taxon>Metazoa</taxon>
        <taxon>Ecdysozoa</taxon>
        <taxon>Arthropoda</taxon>
        <taxon>Hexapoda</taxon>
        <taxon>Insecta</taxon>
        <taxon>Pterygota</taxon>
        <taxon>Neoptera</taxon>
        <taxon>Endopterygota</taxon>
        <taxon>Lepidoptera</taxon>
        <taxon>Glossata</taxon>
        <taxon>Ditrysia</taxon>
        <taxon>Papilionoidea</taxon>
        <taxon>Papilionidae</taxon>
        <taxon>Papilioninae</taxon>
        <taxon>Papilio</taxon>
    </lineage>
</organism>
<feature type="region of interest" description="Disordered" evidence="3">
    <location>
        <begin position="18"/>
        <end position="41"/>
    </location>
</feature>
<comment type="function">
    <text evidence="2">Lectin involved in innate immunity. Agglutinates all types of human erythrocytes, Gram-positive and Gram-negative bacteria. Has a stronger agglutinating activity towards Gram-negative bacteria than towards Gram-positive bacteria. Specifically recognizes acetyl group-containing substances on agglutinated cells. The hemagglutinating activity was inhibited by EDTA, acetyl group-containing mono- and disaccharides, N-acetyl derivatives of amino acids, other acetyl group-containing substances, propionamide and benzamide. Enhances the antimicrobial activity of big defensin against Gram-positive bacteria but not against Gram-negative bacteria.</text>
</comment>
<dbReference type="STRING" id="76193.A0A194QLA4"/>
<dbReference type="InterPro" id="IPR002181">
    <property type="entry name" value="Fibrinogen_a/b/g_C_dom"/>
</dbReference>
<keyword evidence="4" id="KW-0732">Signal</keyword>
<dbReference type="PROSITE" id="PS51406">
    <property type="entry name" value="FIBRINOGEN_C_2"/>
    <property type="match status" value="1"/>
</dbReference>
<dbReference type="InterPro" id="IPR036056">
    <property type="entry name" value="Fibrinogen-like_C"/>
</dbReference>
<dbReference type="InterPro" id="IPR050373">
    <property type="entry name" value="Fibrinogen_C-term_domain"/>
</dbReference>
<dbReference type="SMART" id="SM00186">
    <property type="entry name" value="FBG"/>
    <property type="match status" value="1"/>
</dbReference>
<name>A0A194QLA4_PAPMA</name>
<dbReference type="GO" id="GO:0005615">
    <property type="term" value="C:extracellular space"/>
    <property type="evidence" value="ECO:0007669"/>
    <property type="project" value="TreeGrafter"/>
</dbReference>
<dbReference type="EMBL" id="KQ461196">
    <property type="protein sequence ID" value="KPJ06343.1"/>
    <property type="molecule type" value="Genomic_DNA"/>
</dbReference>
<proteinExistence type="predicted"/>
<keyword evidence="1" id="KW-1015">Disulfide bond</keyword>
<dbReference type="Gene3D" id="3.90.215.10">
    <property type="entry name" value="Gamma Fibrinogen, chain A, domain 1"/>
    <property type="match status" value="1"/>
</dbReference>
<sequence>MLYILLLALLTMSPISSEVAPDPSRAKKQKHRSDHSDKNAWKKEYEDELSRAMLASRKRDNYTRVVQSAMMSENEAVIEKIMESITTSEKYLKKIDSIDFRLNRLDIEVHEKTNNILKYLAALSKSLQNQLFPEKLDTAIDLLKTDISYLRAKLEKTSQGGITLPYMDTGVYRLESGLDARLKFVEDHIKGIMASVESISGVISEVKHRQNSKLYHNRQESGGGLDSLSIISEFRKALHEQKPKKCECKIGRMDRNERYPTDCHEIQIQGFNVSGIYKIKPDDIDPFYVLCDLSTAGGGWTVFQNRYDGSQDFYKSWSEYKYGFGNLAGEFWLGLEQLHHLTSQKLYELRIELETQHGRDGFAGYSVFTIAPEHEGYRISTLGSFHGSAGDSLSYHAGQKFSTYDADNDEWKEGSCATEHGGAWWYKECDKSNLNGRYTLSAEEPQGQNMYWISFKAPAVPLTKSRMMIRPLPASRPLDYSQYPRKILESTKVKPSEEQQKGLRAKPTFEGAHIRKPYRYEGHTREERSDSVSTAIHVHAHQGATQAQCCALRYTNIQAEDTKWLAIECPHKR</sequence>
<feature type="signal peptide" evidence="4">
    <location>
        <begin position="1"/>
        <end position="17"/>
    </location>
</feature>
<accession>A0A194QLA4</accession>
<feature type="domain" description="Fibrinogen C-terminal" evidence="5">
    <location>
        <begin position="254"/>
        <end position="473"/>
    </location>
</feature>
<dbReference type="AlphaFoldDB" id="A0A194QLA4"/>
<feature type="chain" id="PRO_5008264458" evidence="4">
    <location>
        <begin position="18"/>
        <end position="573"/>
    </location>
</feature>
<dbReference type="InParanoid" id="A0A194QLA4"/>
<evidence type="ECO:0000313" key="6">
    <source>
        <dbReference type="EMBL" id="KPJ06343.1"/>
    </source>
</evidence>
<dbReference type="SUPFAM" id="SSF56496">
    <property type="entry name" value="Fibrinogen C-terminal domain-like"/>
    <property type="match status" value="1"/>
</dbReference>
<keyword evidence="7" id="KW-1185">Reference proteome</keyword>
<dbReference type="Pfam" id="PF00147">
    <property type="entry name" value="Fibrinogen_C"/>
    <property type="match status" value="1"/>
</dbReference>
<dbReference type="PANTHER" id="PTHR19143:SF458">
    <property type="entry name" value="FIBRINOGEN C-TERMINAL DOMAIN-CONTAINING PROTEIN-RELATED"/>
    <property type="match status" value="1"/>
</dbReference>
<protein>
    <submittedName>
        <fullName evidence="6">Ficolin-3</fullName>
    </submittedName>
</protein>
<dbReference type="InterPro" id="IPR020837">
    <property type="entry name" value="Fibrinogen_CS"/>
</dbReference>
<dbReference type="FunCoup" id="A0A194QLA4">
    <property type="interactions" value="3"/>
</dbReference>
<dbReference type="PROSITE" id="PS00514">
    <property type="entry name" value="FIBRINOGEN_C_1"/>
    <property type="match status" value="1"/>
</dbReference>
<dbReference type="NCBIfam" id="NF040941">
    <property type="entry name" value="GGGWT_bact"/>
    <property type="match status" value="1"/>
</dbReference>
<evidence type="ECO:0000256" key="3">
    <source>
        <dbReference type="SAM" id="MobiDB-lite"/>
    </source>
</evidence>
<dbReference type="PANTHER" id="PTHR19143">
    <property type="entry name" value="FIBRINOGEN/TENASCIN/ANGIOPOEITIN"/>
    <property type="match status" value="1"/>
</dbReference>
<evidence type="ECO:0000313" key="7">
    <source>
        <dbReference type="Proteomes" id="UP000053240"/>
    </source>
</evidence>
<reference evidence="6 7" key="1">
    <citation type="journal article" date="2015" name="Nat. Commun.">
        <title>Outbred genome sequencing and CRISPR/Cas9 gene editing in butterflies.</title>
        <authorList>
            <person name="Li X."/>
            <person name="Fan D."/>
            <person name="Zhang W."/>
            <person name="Liu G."/>
            <person name="Zhang L."/>
            <person name="Zhao L."/>
            <person name="Fang X."/>
            <person name="Chen L."/>
            <person name="Dong Y."/>
            <person name="Chen Y."/>
            <person name="Ding Y."/>
            <person name="Zhao R."/>
            <person name="Feng M."/>
            <person name="Zhu Y."/>
            <person name="Feng Y."/>
            <person name="Jiang X."/>
            <person name="Zhu D."/>
            <person name="Xiang H."/>
            <person name="Feng X."/>
            <person name="Li S."/>
            <person name="Wang J."/>
            <person name="Zhang G."/>
            <person name="Kronforst M.R."/>
            <person name="Wang W."/>
        </authorList>
    </citation>
    <scope>NUCLEOTIDE SEQUENCE [LARGE SCALE GENOMIC DNA]</scope>
    <source>
        <strain evidence="6">Ya'a_city_454_Pm</strain>
        <tissue evidence="6">Whole body</tissue>
    </source>
</reference>
<dbReference type="Proteomes" id="UP000053240">
    <property type="component" value="Unassembled WGS sequence"/>
</dbReference>
<dbReference type="InterPro" id="IPR014716">
    <property type="entry name" value="Fibrinogen_a/b/g_C_1"/>
</dbReference>
<dbReference type="CDD" id="cd00087">
    <property type="entry name" value="FReD"/>
    <property type="match status" value="1"/>
</dbReference>
<evidence type="ECO:0000256" key="4">
    <source>
        <dbReference type="SAM" id="SignalP"/>
    </source>
</evidence>